<comment type="caution">
    <text evidence="2">The sequence shown here is derived from an EMBL/GenBank/DDBJ whole genome shotgun (WGS) entry which is preliminary data.</text>
</comment>
<accession>A0A9P7UQD3</accession>
<name>A0A9P7UQD3_9AGAR</name>
<dbReference type="Proteomes" id="UP001049176">
    <property type="component" value="Chromosome 7"/>
</dbReference>
<feature type="region of interest" description="Disordered" evidence="1">
    <location>
        <begin position="81"/>
        <end position="152"/>
    </location>
</feature>
<feature type="region of interest" description="Disordered" evidence="1">
    <location>
        <begin position="692"/>
        <end position="727"/>
    </location>
</feature>
<dbReference type="OrthoDB" id="10618188at2759"/>
<proteinExistence type="predicted"/>
<evidence type="ECO:0000313" key="2">
    <source>
        <dbReference type="EMBL" id="KAG7089945.1"/>
    </source>
</evidence>
<dbReference type="GeneID" id="66080648"/>
<reference evidence="2" key="1">
    <citation type="journal article" date="2021" name="Genome Biol. Evol.">
        <title>The assembled and annotated genome of the fairy-ring fungus Marasmius oreades.</title>
        <authorList>
            <person name="Hiltunen M."/>
            <person name="Ament-Velasquez S.L."/>
            <person name="Johannesson H."/>
        </authorList>
    </citation>
    <scope>NUCLEOTIDE SEQUENCE</scope>
    <source>
        <strain evidence="2">03SP1</strain>
    </source>
</reference>
<organism evidence="2 3">
    <name type="scientific">Marasmius oreades</name>
    <name type="common">fairy-ring Marasmius</name>
    <dbReference type="NCBI Taxonomy" id="181124"/>
    <lineage>
        <taxon>Eukaryota</taxon>
        <taxon>Fungi</taxon>
        <taxon>Dikarya</taxon>
        <taxon>Basidiomycota</taxon>
        <taxon>Agaricomycotina</taxon>
        <taxon>Agaricomycetes</taxon>
        <taxon>Agaricomycetidae</taxon>
        <taxon>Agaricales</taxon>
        <taxon>Marasmiineae</taxon>
        <taxon>Marasmiaceae</taxon>
        <taxon>Marasmius</taxon>
    </lineage>
</organism>
<dbReference type="EMBL" id="CM032187">
    <property type="protein sequence ID" value="KAG7089945.1"/>
    <property type="molecule type" value="Genomic_DNA"/>
</dbReference>
<feature type="region of interest" description="Disordered" evidence="1">
    <location>
        <begin position="658"/>
        <end position="677"/>
    </location>
</feature>
<dbReference type="AlphaFoldDB" id="A0A9P7UQD3"/>
<dbReference type="RefSeq" id="XP_043006415.1">
    <property type="nucleotide sequence ID" value="XM_043156628.1"/>
</dbReference>
<gene>
    <name evidence="2" type="ORF">E1B28_011573</name>
</gene>
<feature type="region of interest" description="Disordered" evidence="1">
    <location>
        <begin position="187"/>
        <end position="219"/>
    </location>
</feature>
<dbReference type="KEGG" id="more:E1B28_011573"/>
<evidence type="ECO:0000256" key="1">
    <source>
        <dbReference type="SAM" id="MobiDB-lite"/>
    </source>
</evidence>
<feature type="compositionally biased region" description="Acidic residues" evidence="1">
    <location>
        <begin position="562"/>
        <end position="572"/>
    </location>
</feature>
<protein>
    <submittedName>
        <fullName evidence="2">Uncharacterized protein</fullName>
    </submittedName>
</protein>
<feature type="compositionally biased region" description="Polar residues" evidence="1">
    <location>
        <begin position="81"/>
        <end position="105"/>
    </location>
</feature>
<feature type="region of interest" description="Disordered" evidence="1">
    <location>
        <begin position="543"/>
        <end position="581"/>
    </location>
</feature>
<sequence length="770" mass="84808">MAETVSGDPDVNRGSTGASATWNRLRRKRCSNLTINVQSAMGWRPQSQAFQERTNSVGFSPYPPVRSSSYTPDPTYTFGVPTQTNFSDTGVTTPATGSGSASYTDFSGPRILHQSAGSSPPSSHIRTTLQPYSVPSSFSNPRSPQMPRTSVSSRAMSHSFSLTPTVAESDYQSVAVSLPHIPISHLRSNSSKFPSGVPSNSPFRSSSIPKYNSKQTQLPPLTAFLPPPNLPRSHHIHDDMSVPMTTTTTMSKRQRRYTLAEASLSTSLSQLLLLQTRLHSPTYIRQREIGGLKKAIAAVDERINEERVLLEPLKEMMKEGNEVDLDEYRERRNERWRIGKRLEALEGGRKRLEERLKVLSSSISVDPKVCEPSQAHSQAIEKSRMDRNLRRFLSETTSTTRAAFPAGAGHQGNHYRRHSDCRHGQPFVPVVTAGTRPRRMTMNNVEPMKLRRLSVEETFVEAMKGFAKGVAVLGVRPVTSRKCEVELEGEGEKPISARECESFRRSTLTDGMAPLLTSVVEDEDEGVVMGAGVSELGRHSDIERGRNLDLDELSSSTSSISDMDDGADDSDDPPTSPDTGTALIFRHHLLPPEISMDDPNIEFEIPTYARDLFNRFDKERGEVDVGFSLTLASASSPNLTASALAAHEKTPRVLRRFGKGLGDRHSSPSKQIGHGILMPRPSLVLDVPRGQLAEKSSVESQKSMSPKTQSRPVSTIDSLTSRAPGGRSRVSFVESNLESGGVDKLPVSESGLPVGRRLRRKLSKRIFGRW</sequence>
<keyword evidence="3" id="KW-1185">Reference proteome</keyword>
<feature type="compositionally biased region" description="Polar residues" evidence="1">
    <location>
        <begin position="115"/>
        <end position="152"/>
    </location>
</feature>
<feature type="compositionally biased region" description="Polar residues" evidence="1">
    <location>
        <begin position="698"/>
        <end position="721"/>
    </location>
</feature>
<evidence type="ECO:0000313" key="3">
    <source>
        <dbReference type="Proteomes" id="UP001049176"/>
    </source>
</evidence>